<dbReference type="EMBL" id="BAAAHK010000012">
    <property type="protein sequence ID" value="GAA0949347.1"/>
    <property type="molecule type" value="Genomic_DNA"/>
</dbReference>
<evidence type="ECO:0008006" key="4">
    <source>
        <dbReference type="Google" id="ProtNLM"/>
    </source>
</evidence>
<name>A0ABN1QYQ3_9ACTN</name>
<dbReference type="RefSeq" id="WP_343974168.1">
    <property type="nucleotide sequence ID" value="NZ_BAAAHK010000012.1"/>
</dbReference>
<proteinExistence type="predicted"/>
<keyword evidence="1" id="KW-0472">Membrane</keyword>
<organism evidence="2 3">
    <name type="scientific">Kribbella koreensis</name>
    <dbReference type="NCBI Taxonomy" id="57909"/>
    <lineage>
        <taxon>Bacteria</taxon>
        <taxon>Bacillati</taxon>
        <taxon>Actinomycetota</taxon>
        <taxon>Actinomycetes</taxon>
        <taxon>Propionibacteriales</taxon>
        <taxon>Kribbellaceae</taxon>
        <taxon>Kribbella</taxon>
    </lineage>
</organism>
<feature type="transmembrane region" description="Helical" evidence="1">
    <location>
        <begin position="308"/>
        <end position="328"/>
    </location>
</feature>
<comment type="caution">
    <text evidence="2">The sequence shown here is derived from an EMBL/GenBank/DDBJ whole genome shotgun (WGS) entry which is preliminary data.</text>
</comment>
<evidence type="ECO:0000256" key="1">
    <source>
        <dbReference type="SAM" id="Phobius"/>
    </source>
</evidence>
<dbReference type="Proteomes" id="UP001500542">
    <property type="component" value="Unassembled WGS sequence"/>
</dbReference>
<keyword evidence="1" id="KW-1133">Transmembrane helix</keyword>
<keyword evidence="1" id="KW-0812">Transmembrane</keyword>
<evidence type="ECO:0000313" key="3">
    <source>
        <dbReference type="Proteomes" id="UP001500542"/>
    </source>
</evidence>
<reference evidence="2 3" key="1">
    <citation type="journal article" date="2019" name="Int. J. Syst. Evol. Microbiol.">
        <title>The Global Catalogue of Microorganisms (GCM) 10K type strain sequencing project: providing services to taxonomists for standard genome sequencing and annotation.</title>
        <authorList>
            <consortium name="The Broad Institute Genomics Platform"/>
            <consortium name="The Broad Institute Genome Sequencing Center for Infectious Disease"/>
            <person name="Wu L."/>
            <person name="Ma J."/>
        </authorList>
    </citation>
    <scope>NUCLEOTIDE SEQUENCE [LARGE SCALE GENOMIC DNA]</scope>
    <source>
        <strain evidence="2 3">JCM 10977</strain>
    </source>
</reference>
<keyword evidence="3" id="KW-1185">Reference proteome</keyword>
<gene>
    <name evidence="2" type="ORF">GCM10009554_47840</name>
</gene>
<protein>
    <recommendedName>
        <fullName evidence="4">DUF916 domain-containing protein</fullName>
    </recommendedName>
</protein>
<accession>A0ABN1QYQ3</accession>
<sequence length="340" mass="35503">MHPPVLRGSTVLHAVTRVLAVLLLALPGVVLSGVVLPDLVLPGAGQPQRAFAADNPPWEIKPAANIFGAKRPSFSYALPRGGQLRDGLLIVNRGRTALTVTLHGADAFTTDDGSIELRSTEAKPRDVGAWIELDETTVRVPPGRSVDVPFRLALPDSATPGDHLGGIVALVQQAGTTDRLTTTRIRLQVSGELKPALAVEDLKVHYSGTPNPFGEGSVAVTYTVRNTGNTIVAARQAAAVTGPFGVFTAGPGQLADSPQLLPGETWKVAASIPGVPPALRLTGTVRVVPVAKSAPQPTSAATAHVLTIPWTLLLLLIGCAGVLALAILSRRNRKRPAHAR</sequence>
<evidence type="ECO:0000313" key="2">
    <source>
        <dbReference type="EMBL" id="GAA0949347.1"/>
    </source>
</evidence>